<reference evidence="1 2" key="1">
    <citation type="submission" date="2018-04" db="EMBL/GenBank/DDBJ databases">
        <title>Flavobacterium sp. nov., isolated from glacier ice.</title>
        <authorList>
            <person name="Liu Q."/>
            <person name="Xin Y.-H."/>
        </authorList>
    </citation>
    <scope>NUCLEOTIDE SEQUENCE [LARGE SCALE GENOMIC DNA]</scope>
    <source>
        <strain evidence="1 2">RB1R5</strain>
    </source>
</reference>
<evidence type="ECO:0000313" key="1">
    <source>
        <dbReference type="EMBL" id="PWA07451.1"/>
    </source>
</evidence>
<evidence type="ECO:0000313" key="2">
    <source>
        <dbReference type="Proteomes" id="UP000245449"/>
    </source>
</evidence>
<dbReference type="AlphaFoldDB" id="A0A2U1JQL7"/>
<proteinExistence type="predicted"/>
<dbReference type="Proteomes" id="UP000245449">
    <property type="component" value="Unassembled WGS sequence"/>
</dbReference>
<dbReference type="OrthoDB" id="5345003at2"/>
<gene>
    <name evidence="1" type="ORF">DB895_01665</name>
</gene>
<sequence length="67" mass="7836">MKKFIFISPVGEADVPNELYEVNDMRVIGIVENVENEDEALKKLLIENQWIFEAEFNAAEFIVYEIK</sequence>
<name>A0A2U1JQL7_9FLAO</name>
<keyword evidence="2" id="KW-1185">Reference proteome</keyword>
<dbReference type="EMBL" id="QCZI01000001">
    <property type="protein sequence ID" value="PWA07451.1"/>
    <property type="molecule type" value="Genomic_DNA"/>
</dbReference>
<accession>A0A2U1JQL7</accession>
<protein>
    <submittedName>
        <fullName evidence="1">Uncharacterized protein</fullName>
    </submittedName>
</protein>
<organism evidence="1 2">
    <name type="scientific">Flavobacterium psychrotolerans</name>
    <dbReference type="NCBI Taxonomy" id="2169410"/>
    <lineage>
        <taxon>Bacteria</taxon>
        <taxon>Pseudomonadati</taxon>
        <taxon>Bacteroidota</taxon>
        <taxon>Flavobacteriia</taxon>
        <taxon>Flavobacteriales</taxon>
        <taxon>Flavobacteriaceae</taxon>
        <taxon>Flavobacterium</taxon>
    </lineage>
</organism>
<dbReference type="RefSeq" id="WP_116723597.1">
    <property type="nucleotide sequence ID" value="NZ_QCZI01000001.1"/>
</dbReference>
<comment type="caution">
    <text evidence="1">The sequence shown here is derived from an EMBL/GenBank/DDBJ whole genome shotgun (WGS) entry which is preliminary data.</text>
</comment>